<keyword evidence="6" id="KW-0653">Protein transport</keyword>
<keyword evidence="9 10" id="KW-0472">Membrane</keyword>
<dbReference type="RefSeq" id="WP_044038913.1">
    <property type="nucleotide sequence ID" value="NZ_HG917868.1"/>
</dbReference>
<dbReference type="eggNOG" id="COG1862">
    <property type="taxonomic scope" value="Bacteria"/>
</dbReference>
<evidence type="ECO:0000256" key="4">
    <source>
        <dbReference type="ARBA" id="ARBA00022475"/>
    </source>
</evidence>
<dbReference type="AlphaFoldDB" id="W6RWW9"/>
<gene>
    <name evidence="11" type="ORF">CM240_2013</name>
</gene>
<proteinExistence type="inferred from homology"/>
<evidence type="ECO:0000256" key="10">
    <source>
        <dbReference type="SAM" id="Phobius"/>
    </source>
</evidence>
<evidence type="ECO:0000256" key="3">
    <source>
        <dbReference type="ARBA" id="ARBA00022448"/>
    </source>
</evidence>
<evidence type="ECO:0000256" key="1">
    <source>
        <dbReference type="ARBA" id="ARBA00004162"/>
    </source>
</evidence>
<evidence type="ECO:0000256" key="6">
    <source>
        <dbReference type="ARBA" id="ARBA00022927"/>
    </source>
</evidence>
<keyword evidence="8" id="KW-0811">Translocation</keyword>
<evidence type="ECO:0000313" key="12">
    <source>
        <dbReference type="Proteomes" id="UP000019426"/>
    </source>
</evidence>
<accession>W6RWW9</accession>
<dbReference type="PANTHER" id="PTHR33909">
    <property type="entry name" value="SEC TRANSLOCON ACCESSORY COMPLEX SUBUNIT YAJC"/>
    <property type="match status" value="1"/>
</dbReference>
<evidence type="ECO:0000256" key="9">
    <source>
        <dbReference type="ARBA" id="ARBA00023136"/>
    </source>
</evidence>
<name>W6RWW9_9CLOT</name>
<dbReference type="PATRIC" id="fig|1216932.3.peg.2012"/>
<comment type="subcellular location">
    <subcellularLocation>
        <location evidence="1">Cell membrane</location>
        <topology evidence="1">Single-pass membrane protein</topology>
    </subcellularLocation>
</comment>
<keyword evidence="12" id="KW-1185">Reference proteome</keyword>
<dbReference type="SMART" id="SM01323">
    <property type="entry name" value="YajC"/>
    <property type="match status" value="1"/>
</dbReference>
<dbReference type="GO" id="GO:0015031">
    <property type="term" value="P:protein transport"/>
    <property type="evidence" value="ECO:0007669"/>
    <property type="project" value="UniProtKB-KW"/>
</dbReference>
<dbReference type="HOGENOM" id="CLU_116157_5_0_9"/>
<sequence length="90" mass="10210">MQWMQLLFPIVLLGLMYLMIFLPESKRRKKFAKMLSDIKVNDKIMTKGGIIGKIVKIQDDTIVIVSGPDKVKIEFTKEAIGTVLTDEVAK</sequence>
<dbReference type="Proteomes" id="UP000019426">
    <property type="component" value="Chromosome M2/40_rep1"/>
</dbReference>
<evidence type="ECO:0000256" key="5">
    <source>
        <dbReference type="ARBA" id="ARBA00022692"/>
    </source>
</evidence>
<feature type="transmembrane region" description="Helical" evidence="10">
    <location>
        <begin position="6"/>
        <end position="23"/>
    </location>
</feature>
<keyword evidence="7 10" id="KW-1133">Transmembrane helix</keyword>
<dbReference type="KEGG" id="clt:CM240_2013"/>
<dbReference type="PRINTS" id="PR01853">
    <property type="entry name" value="YAJCTRNLCASE"/>
</dbReference>
<dbReference type="EMBL" id="HG917868">
    <property type="protein sequence ID" value="CDM69171.1"/>
    <property type="molecule type" value="Genomic_DNA"/>
</dbReference>
<evidence type="ECO:0008006" key="13">
    <source>
        <dbReference type="Google" id="ProtNLM"/>
    </source>
</evidence>
<evidence type="ECO:0000256" key="7">
    <source>
        <dbReference type="ARBA" id="ARBA00022989"/>
    </source>
</evidence>
<evidence type="ECO:0000256" key="2">
    <source>
        <dbReference type="ARBA" id="ARBA00006742"/>
    </source>
</evidence>
<reference evidence="11 12" key="1">
    <citation type="submission" date="2013-11" db="EMBL/GenBank/DDBJ databases">
        <title>Complete genome sequence of Clostridum sp. M2/40.</title>
        <authorList>
            <person name="Wibberg D."/>
            <person name="Puehler A."/>
            <person name="Schlueter A."/>
        </authorList>
    </citation>
    <scope>NUCLEOTIDE SEQUENCE [LARGE SCALE GENOMIC DNA]</scope>
    <source>
        <strain evidence="12">M2/40</strain>
    </source>
</reference>
<dbReference type="GO" id="GO:0005886">
    <property type="term" value="C:plasma membrane"/>
    <property type="evidence" value="ECO:0007669"/>
    <property type="project" value="UniProtKB-SubCell"/>
</dbReference>
<keyword evidence="3" id="KW-0813">Transport</keyword>
<evidence type="ECO:0000313" key="11">
    <source>
        <dbReference type="EMBL" id="CDM69171.1"/>
    </source>
</evidence>
<keyword evidence="4" id="KW-1003">Cell membrane</keyword>
<evidence type="ECO:0000256" key="8">
    <source>
        <dbReference type="ARBA" id="ARBA00023010"/>
    </source>
</evidence>
<dbReference type="Pfam" id="PF02699">
    <property type="entry name" value="YajC"/>
    <property type="match status" value="1"/>
</dbReference>
<comment type="similarity">
    <text evidence="2">Belongs to the YajC family.</text>
</comment>
<protein>
    <recommendedName>
        <fullName evidence="13">Preprotein translocase subunit YajC</fullName>
    </recommendedName>
</protein>
<dbReference type="NCBIfam" id="TIGR00739">
    <property type="entry name" value="yajC"/>
    <property type="match status" value="1"/>
</dbReference>
<dbReference type="STRING" id="1216932.CM240_2013"/>
<dbReference type="PANTHER" id="PTHR33909:SF1">
    <property type="entry name" value="SEC TRANSLOCON ACCESSORY COMPLEX SUBUNIT YAJC"/>
    <property type="match status" value="1"/>
</dbReference>
<organism evidence="11 12">
    <name type="scientific">Clostridium bornimense</name>
    <dbReference type="NCBI Taxonomy" id="1216932"/>
    <lineage>
        <taxon>Bacteria</taxon>
        <taxon>Bacillati</taxon>
        <taxon>Bacillota</taxon>
        <taxon>Clostridia</taxon>
        <taxon>Eubacteriales</taxon>
        <taxon>Clostridiaceae</taxon>
        <taxon>Clostridium</taxon>
    </lineage>
</organism>
<dbReference type="InterPro" id="IPR003849">
    <property type="entry name" value="Preprotein_translocase_YajC"/>
</dbReference>
<keyword evidence="5 10" id="KW-0812">Transmembrane</keyword>